<protein>
    <recommendedName>
        <fullName evidence="2">DhaK domain-containing protein</fullName>
    </recommendedName>
</protein>
<feature type="compositionally biased region" description="Low complexity" evidence="1">
    <location>
        <begin position="386"/>
        <end position="395"/>
    </location>
</feature>
<gene>
    <name evidence="3" type="ORF">PV08_08343</name>
</gene>
<feature type="region of interest" description="Disordered" evidence="1">
    <location>
        <begin position="355"/>
        <end position="395"/>
    </location>
</feature>
<evidence type="ECO:0000256" key="1">
    <source>
        <dbReference type="SAM" id="MobiDB-lite"/>
    </source>
</evidence>
<dbReference type="VEuPathDB" id="FungiDB:PV08_08343"/>
<dbReference type="GO" id="GO:0004371">
    <property type="term" value="F:glycerone kinase activity"/>
    <property type="evidence" value="ECO:0007669"/>
    <property type="project" value="InterPro"/>
</dbReference>
<name>A0A0D1YDP7_9EURO</name>
<feature type="domain" description="DhaK" evidence="2">
    <location>
        <begin position="1"/>
        <end position="212"/>
    </location>
</feature>
<evidence type="ECO:0000313" key="4">
    <source>
        <dbReference type="Proteomes" id="UP000053328"/>
    </source>
</evidence>
<dbReference type="InterPro" id="IPR004006">
    <property type="entry name" value="DhaK_dom"/>
</dbReference>
<dbReference type="EMBL" id="KN847497">
    <property type="protein sequence ID" value="KIW13156.1"/>
    <property type="molecule type" value="Genomic_DNA"/>
</dbReference>
<dbReference type="OrthoDB" id="4152926at2759"/>
<feature type="region of interest" description="Disordered" evidence="1">
    <location>
        <begin position="229"/>
        <end position="285"/>
    </location>
</feature>
<dbReference type="Gene3D" id="3.30.1180.20">
    <property type="entry name" value="Dihydroxyacetone kinase, domain 2"/>
    <property type="match status" value="1"/>
</dbReference>
<dbReference type="GeneID" id="27335426"/>
<dbReference type="AlphaFoldDB" id="A0A0D1YDP7"/>
<feature type="compositionally biased region" description="Polar residues" evidence="1">
    <location>
        <begin position="261"/>
        <end position="275"/>
    </location>
</feature>
<dbReference type="PROSITE" id="PS51481">
    <property type="entry name" value="DHAK"/>
    <property type="match status" value="1"/>
</dbReference>
<dbReference type="GO" id="GO:0006071">
    <property type="term" value="P:glycerol metabolic process"/>
    <property type="evidence" value="ECO:0007669"/>
    <property type="project" value="InterPro"/>
</dbReference>
<feature type="compositionally biased region" description="Basic and acidic residues" evidence="1">
    <location>
        <begin position="375"/>
        <end position="385"/>
    </location>
</feature>
<organism evidence="3 4">
    <name type="scientific">Exophiala spinifera</name>
    <dbReference type="NCBI Taxonomy" id="91928"/>
    <lineage>
        <taxon>Eukaryota</taxon>
        <taxon>Fungi</taxon>
        <taxon>Dikarya</taxon>
        <taxon>Ascomycota</taxon>
        <taxon>Pezizomycotina</taxon>
        <taxon>Eurotiomycetes</taxon>
        <taxon>Chaetothyriomycetidae</taxon>
        <taxon>Chaetothyriales</taxon>
        <taxon>Herpotrichiellaceae</taxon>
        <taxon>Exophiala</taxon>
    </lineage>
</organism>
<evidence type="ECO:0000313" key="3">
    <source>
        <dbReference type="EMBL" id="KIW13156.1"/>
    </source>
</evidence>
<dbReference type="HOGENOM" id="CLU_676201_0_0_1"/>
<dbReference type="RefSeq" id="XP_016233372.1">
    <property type="nucleotide sequence ID" value="XM_016382669.1"/>
</dbReference>
<evidence type="ECO:0000259" key="2">
    <source>
        <dbReference type="PROSITE" id="PS51481"/>
    </source>
</evidence>
<dbReference type="STRING" id="91928.A0A0D1YDP7"/>
<feature type="region of interest" description="Disordered" evidence="1">
    <location>
        <begin position="78"/>
        <end position="99"/>
    </location>
</feature>
<reference evidence="3 4" key="1">
    <citation type="submission" date="2015-01" db="EMBL/GenBank/DDBJ databases">
        <title>The Genome Sequence of Exophiala spinifera CBS89968.</title>
        <authorList>
            <consortium name="The Broad Institute Genomics Platform"/>
            <person name="Cuomo C."/>
            <person name="de Hoog S."/>
            <person name="Gorbushina A."/>
            <person name="Stielow B."/>
            <person name="Teixiera M."/>
            <person name="Abouelleil A."/>
            <person name="Chapman S.B."/>
            <person name="Priest M."/>
            <person name="Young S.K."/>
            <person name="Wortman J."/>
            <person name="Nusbaum C."/>
            <person name="Birren B."/>
        </authorList>
    </citation>
    <scope>NUCLEOTIDE SEQUENCE [LARGE SCALE GENOMIC DNA]</scope>
    <source>
        <strain evidence="3 4">CBS 89968</strain>
    </source>
</reference>
<accession>A0A0D1YDP7</accession>
<dbReference type="SUPFAM" id="SSF82549">
    <property type="entry name" value="DAK1/DegV-like"/>
    <property type="match status" value="1"/>
</dbReference>
<sequence length="395" mass="43068">MDSILELPSSHGIEIDDIIRFGEGAKVDSAVAANEPSYTESPGVLLVAKVCEALVKLGYDDTDISNVGRLVSENLMTSETSDLQRTGEGENDVTTSKTEVDTPATRVGKTLGNLLDKDVLRSRTVHINSNEPVVLINHAPRMSPDFLGQVTNETVTQLQNKWNIWPVRVYAGPFVMVSADGFSITLLNVVNTNLGGPNMVELLDMPCDAVEWSRWRRKDLWRDRQFLYSETQDGPPLPPEFRDDGSEQSITSDGDSEESLSWDSSVVHSPQQTPLPQGEEATGRGEQDAILALPPRPRLEDMQEDVATVQLAEGLMPEDNDLLEAPEPHIEHPTWSRQDDSISLLDLIRSQAATLSPFGKDTQGPGSLEDGGDVGGDHPAVDKSSSDGSDDFVVV</sequence>
<keyword evidence="4" id="KW-1185">Reference proteome</keyword>
<proteinExistence type="predicted"/>
<dbReference type="Proteomes" id="UP000053328">
    <property type="component" value="Unassembled WGS sequence"/>
</dbReference>